<evidence type="ECO:0000313" key="4">
    <source>
        <dbReference type="EMBL" id="ELR15249.1"/>
    </source>
</evidence>
<feature type="domain" description="FAD-binding" evidence="3">
    <location>
        <begin position="147"/>
        <end position="476"/>
    </location>
</feature>
<dbReference type="OMA" id="PQDIIEW"/>
<dbReference type="InterPro" id="IPR002938">
    <property type="entry name" value="FAD-bd"/>
</dbReference>
<reference evidence="4 5" key="1">
    <citation type="journal article" date="2013" name="Genome Biol.">
        <title>Genome of Acanthamoeba castellanii highlights extensive lateral gene transfer and early evolution of tyrosine kinase signaling.</title>
        <authorList>
            <person name="Clarke M."/>
            <person name="Lohan A.J."/>
            <person name="Liu B."/>
            <person name="Lagkouvardos I."/>
            <person name="Roy S."/>
            <person name="Zafar N."/>
            <person name="Bertelli C."/>
            <person name="Schilde C."/>
            <person name="Kianianmomeni A."/>
            <person name="Burglin T.R."/>
            <person name="Frech C."/>
            <person name="Turcotte B."/>
            <person name="Kopec K.O."/>
            <person name="Synnott J.M."/>
            <person name="Choo C."/>
            <person name="Paponov I."/>
            <person name="Finkler A."/>
            <person name="Soon Heng Tan C."/>
            <person name="Hutchins A.P."/>
            <person name="Weinmeier T."/>
            <person name="Rattei T."/>
            <person name="Chu J.S."/>
            <person name="Gimenez G."/>
            <person name="Irimia M."/>
            <person name="Rigden D.J."/>
            <person name="Fitzpatrick D.A."/>
            <person name="Lorenzo-Morales J."/>
            <person name="Bateman A."/>
            <person name="Chiu C.H."/>
            <person name="Tang P."/>
            <person name="Hegemann P."/>
            <person name="Fromm H."/>
            <person name="Raoult D."/>
            <person name="Greub G."/>
            <person name="Miranda-Saavedra D."/>
            <person name="Chen N."/>
            <person name="Nash P."/>
            <person name="Ginger M.L."/>
            <person name="Horn M."/>
            <person name="Schaap P."/>
            <person name="Caler L."/>
            <person name="Loftus B."/>
        </authorList>
    </citation>
    <scope>NUCLEOTIDE SEQUENCE [LARGE SCALE GENOMIC DNA]</scope>
    <source>
        <strain evidence="4 5">Neff</strain>
    </source>
</reference>
<dbReference type="GeneID" id="14915896"/>
<dbReference type="KEGG" id="acan:ACA1_219750"/>
<evidence type="ECO:0000259" key="3">
    <source>
        <dbReference type="Pfam" id="PF01494"/>
    </source>
</evidence>
<dbReference type="VEuPathDB" id="AmoebaDB:ACA1_219750"/>
<feature type="region of interest" description="Disordered" evidence="1">
    <location>
        <begin position="1"/>
        <end position="26"/>
    </location>
</feature>
<dbReference type="InterPro" id="IPR050407">
    <property type="entry name" value="Geranylgeranyl_reductase"/>
</dbReference>
<evidence type="ECO:0000256" key="2">
    <source>
        <dbReference type="SAM" id="Phobius"/>
    </source>
</evidence>
<dbReference type="EMBL" id="KB008036">
    <property type="protein sequence ID" value="ELR15249.1"/>
    <property type="molecule type" value="Genomic_DNA"/>
</dbReference>
<dbReference type="SUPFAM" id="SSF51905">
    <property type="entry name" value="FAD/NAD(P)-binding domain"/>
    <property type="match status" value="1"/>
</dbReference>
<dbReference type="PRINTS" id="PR00420">
    <property type="entry name" value="RNGMNOXGNASE"/>
</dbReference>
<sequence length="535" mass="58899">MGRTREGSRGRAVGAVRGGGARGTAAEGTTTTLLGRYLEWKKRRAQQAAKVEQTSRGGGVGSYFATAASTATSSSSSPSASSIRLPLFLKRLVWRIIEFVKQLRRRQLVHFAMWGGGVLCLYSLWRWYRAAFRKSCIPPHEEEEGIVDVCVVGAGPSGATCAYHLAKAGHSVILIDSQRFPHDKVCGDVVPPLAQKHLEEMGVLQQIVLEKEGRWGNSGGFVSPSGLSFIGKLTTGERLLSVQRIILDEKIAYAAESAGATLLDGFTVKSVKWNPEDELWTIVLDTMDTHGENYVYRARALVACDGAKSEIARQLGAGTHAFPAADHVSFYSEQLLPGFFVVFHELEDFLNMCCYFIPLPSTSRWKGRTVEELQEAYSDYMETDPYIKQALGPDVAVTPCKFAPMRVGGVSRSYGNHFLVVGDAAGQVDPLTGGGIHFAMEAAKIAAETLVEAFREGDLTAGRLKVYQQRWRKAFGWDFWLSFLILRLLYRFPILLDAAAEVIKRKGDAFVGAWATAFVLLWRQLRYGKLTPPGT</sequence>
<keyword evidence="2" id="KW-0812">Transmembrane</keyword>
<dbReference type="Gene3D" id="3.50.50.60">
    <property type="entry name" value="FAD/NAD(P)-binding domain"/>
    <property type="match status" value="1"/>
</dbReference>
<dbReference type="PANTHER" id="PTHR42685">
    <property type="entry name" value="GERANYLGERANYL DIPHOSPHATE REDUCTASE"/>
    <property type="match status" value="1"/>
</dbReference>
<keyword evidence="2" id="KW-0472">Membrane</keyword>
<dbReference type="Pfam" id="PF01494">
    <property type="entry name" value="FAD_binding_3"/>
    <property type="match status" value="1"/>
</dbReference>
<proteinExistence type="predicted"/>
<dbReference type="AlphaFoldDB" id="L8GPZ6"/>
<keyword evidence="5" id="KW-1185">Reference proteome</keyword>
<protein>
    <submittedName>
        <fullName evidence="4">Geranylgeranyl reductase subfamily protein</fullName>
    </submittedName>
</protein>
<keyword evidence="2" id="KW-1133">Transmembrane helix</keyword>
<evidence type="ECO:0000313" key="5">
    <source>
        <dbReference type="Proteomes" id="UP000011083"/>
    </source>
</evidence>
<dbReference type="RefSeq" id="XP_004337262.1">
    <property type="nucleotide sequence ID" value="XM_004337214.1"/>
</dbReference>
<dbReference type="PANTHER" id="PTHR42685:SF22">
    <property type="entry name" value="CONDITIONED MEDIUM FACTOR RECEPTOR 1"/>
    <property type="match status" value="1"/>
</dbReference>
<evidence type="ECO:0000256" key="1">
    <source>
        <dbReference type="SAM" id="MobiDB-lite"/>
    </source>
</evidence>
<dbReference type="GO" id="GO:0071949">
    <property type="term" value="F:FAD binding"/>
    <property type="evidence" value="ECO:0007669"/>
    <property type="project" value="InterPro"/>
</dbReference>
<feature type="transmembrane region" description="Helical" evidence="2">
    <location>
        <begin position="108"/>
        <end position="128"/>
    </location>
</feature>
<gene>
    <name evidence="4" type="ORF">ACA1_219750</name>
</gene>
<dbReference type="InterPro" id="IPR036188">
    <property type="entry name" value="FAD/NAD-bd_sf"/>
</dbReference>
<dbReference type="Proteomes" id="UP000011083">
    <property type="component" value="Unassembled WGS sequence"/>
</dbReference>
<dbReference type="OrthoDB" id="424974at2759"/>
<organism evidence="4 5">
    <name type="scientific">Acanthamoeba castellanii (strain ATCC 30010 / Neff)</name>
    <dbReference type="NCBI Taxonomy" id="1257118"/>
    <lineage>
        <taxon>Eukaryota</taxon>
        <taxon>Amoebozoa</taxon>
        <taxon>Discosea</taxon>
        <taxon>Longamoebia</taxon>
        <taxon>Centramoebida</taxon>
        <taxon>Acanthamoebidae</taxon>
        <taxon>Acanthamoeba</taxon>
    </lineage>
</organism>
<name>L8GPZ6_ACACF</name>
<dbReference type="STRING" id="1257118.L8GPZ6"/>
<accession>L8GPZ6</accession>